<evidence type="ECO:0000256" key="1">
    <source>
        <dbReference type="SAM" id="Phobius"/>
    </source>
</evidence>
<accession>A0A212J3K2</accession>
<keyword evidence="1" id="KW-0812">Transmembrane</keyword>
<protein>
    <recommendedName>
        <fullName evidence="3">Transmembrane protein</fullName>
    </recommendedName>
</protein>
<name>A0A212J3K2_9BACT</name>
<keyword evidence="1" id="KW-0472">Membrane</keyword>
<dbReference type="EMBL" id="FLUL01000001">
    <property type="protein sequence ID" value="SBV94036.1"/>
    <property type="molecule type" value="Genomic_DNA"/>
</dbReference>
<sequence length="88" mass="10007">MSMKAHELVILSKPRRENMFFGTSCVLLVICGVSPMMIVRMSNAEIKQTEEGIPLNHSMKWLLRTKSERIHKISVIAPTKRLEGNANK</sequence>
<dbReference type="AlphaFoldDB" id="A0A212J3K2"/>
<proteinExistence type="predicted"/>
<evidence type="ECO:0008006" key="3">
    <source>
        <dbReference type="Google" id="ProtNLM"/>
    </source>
</evidence>
<reference evidence="2" key="1">
    <citation type="submission" date="2016-04" db="EMBL/GenBank/DDBJ databases">
        <authorList>
            <person name="Evans L.H."/>
            <person name="Alamgir A."/>
            <person name="Owens N."/>
            <person name="Weber N.D."/>
            <person name="Virtaneva K."/>
            <person name="Barbian K."/>
            <person name="Babar A."/>
            <person name="Rosenke K."/>
        </authorList>
    </citation>
    <scope>NUCLEOTIDE SEQUENCE</scope>
    <source>
        <strain evidence="2">86-2</strain>
    </source>
</reference>
<gene>
    <name evidence="2" type="ORF">KL86DYS2_10655</name>
</gene>
<feature type="transmembrane region" description="Helical" evidence="1">
    <location>
        <begin position="20"/>
        <end position="39"/>
    </location>
</feature>
<keyword evidence="1" id="KW-1133">Transmembrane helix</keyword>
<organism evidence="2">
    <name type="scientific">uncultured Dysgonomonas sp</name>
    <dbReference type="NCBI Taxonomy" id="206096"/>
    <lineage>
        <taxon>Bacteria</taxon>
        <taxon>Pseudomonadati</taxon>
        <taxon>Bacteroidota</taxon>
        <taxon>Bacteroidia</taxon>
        <taxon>Bacteroidales</taxon>
        <taxon>Dysgonomonadaceae</taxon>
        <taxon>Dysgonomonas</taxon>
        <taxon>environmental samples</taxon>
    </lineage>
</organism>
<evidence type="ECO:0000313" key="2">
    <source>
        <dbReference type="EMBL" id="SBV94036.1"/>
    </source>
</evidence>